<sequence>MPTKVYMECLNPIGYPEKQIYGLLTPPSQADRSQLIIPPIKL</sequence>
<evidence type="ECO:0000313" key="1">
    <source>
        <dbReference type="EMBL" id="SVB09378.1"/>
    </source>
</evidence>
<organism evidence="1">
    <name type="scientific">marine metagenome</name>
    <dbReference type="NCBI Taxonomy" id="408172"/>
    <lineage>
        <taxon>unclassified sequences</taxon>
        <taxon>metagenomes</taxon>
        <taxon>ecological metagenomes</taxon>
    </lineage>
</organism>
<reference evidence="1" key="1">
    <citation type="submission" date="2018-05" db="EMBL/GenBank/DDBJ databases">
        <authorList>
            <person name="Lanie J.A."/>
            <person name="Ng W.-L."/>
            <person name="Kazmierczak K.M."/>
            <person name="Andrzejewski T.M."/>
            <person name="Davidsen T.M."/>
            <person name="Wayne K.J."/>
            <person name="Tettelin H."/>
            <person name="Glass J.I."/>
            <person name="Rusch D."/>
            <person name="Podicherti R."/>
            <person name="Tsui H.-C.T."/>
            <person name="Winkler M.E."/>
        </authorList>
    </citation>
    <scope>NUCLEOTIDE SEQUENCE</scope>
</reference>
<proteinExistence type="predicted"/>
<gene>
    <name evidence="1" type="ORF">METZ01_LOCUS162232</name>
</gene>
<name>A0A382B6K5_9ZZZZ</name>
<protein>
    <submittedName>
        <fullName evidence="1">Uncharacterized protein</fullName>
    </submittedName>
</protein>
<dbReference type="AlphaFoldDB" id="A0A382B6K5"/>
<dbReference type="EMBL" id="UINC01028422">
    <property type="protein sequence ID" value="SVB09378.1"/>
    <property type="molecule type" value="Genomic_DNA"/>
</dbReference>
<accession>A0A382B6K5</accession>